<dbReference type="Pfam" id="PF02321">
    <property type="entry name" value="OEP"/>
    <property type="match status" value="1"/>
</dbReference>
<sequence length="429" mass="49342">MIKYLFSVTISILLIAKVSSVSGQTKIDTLKFSIVEAEKIFLQSNLPLLAEKLNINQADARILQAKAWPNPNLIVDEIQTYVNSTSDDIPPIFGNFWRNRNFAVQVEQLILTAGKRKKNINLEVKNKEFAEIMFTDMLQALKAEFRQTIFEIQYIQRIENSWQIQLQEIRKLLNAQQTQFKEGHISEVEVFRLKALEIALKGEINALKEEMSSKQKAIKNLMFIEPQTYVIINDELTAESLAQFKNNTLNELIDLSENNSLLRASKSRIDISEATLAIELANKTPNINLISNYDRNGSTMRNFVGLGISMELPVFNKNKGNIQAAKYEVEKNMLLQKSAKAQVNNTIVKHWNDLNQAISLYESIDKNFVGKLDDMTRAISKNFLEHNINLLQFLDYYESFRQSKEQYYNSIKNILLKKEDLNYLIGGEI</sequence>
<dbReference type="Gene3D" id="1.20.1600.10">
    <property type="entry name" value="Outer membrane efflux proteins (OEP)"/>
    <property type="match status" value="1"/>
</dbReference>
<protein>
    <submittedName>
        <fullName evidence="2">TolC family protein</fullName>
    </submittedName>
</protein>
<name>A0ABW5J448_9BACT</name>
<reference evidence="3" key="1">
    <citation type="journal article" date="2019" name="Int. J. Syst. Evol. Microbiol.">
        <title>The Global Catalogue of Microorganisms (GCM) 10K type strain sequencing project: providing services to taxonomists for standard genome sequencing and annotation.</title>
        <authorList>
            <consortium name="The Broad Institute Genomics Platform"/>
            <consortium name="The Broad Institute Genome Sequencing Center for Infectious Disease"/>
            <person name="Wu L."/>
            <person name="Ma J."/>
        </authorList>
    </citation>
    <scope>NUCLEOTIDE SEQUENCE [LARGE SCALE GENOMIC DNA]</scope>
    <source>
        <strain evidence="3">KCTC 52344</strain>
    </source>
</reference>
<proteinExistence type="inferred from homology"/>
<evidence type="ECO:0000313" key="3">
    <source>
        <dbReference type="Proteomes" id="UP001597510"/>
    </source>
</evidence>
<dbReference type="PANTHER" id="PTHR30203">
    <property type="entry name" value="OUTER MEMBRANE CATION EFFLUX PROTEIN"/>
    <property type="match status" value="1"/>
</dbReference>
<dbReference type="InterPro" id="IPR010131">
    <property type="entry name" value="MdtP/NodT-like"/>
</dbReference>
<dbReference type="Proteomes" id="UP001597510">
    <property type="component" value="Unassembled WGS sequence"/>
</dbReference>
<organism evidence="2 3">
    <name type="scientific">Emticicia soli</name>
    <dbReference type="NCBI Taxonomy" id="2027878"/>
    <lineage>
        <taxon>Bacteria</taxon>
        <taxon>Pseudomonadati</taxon>
        <taxon>Bacteroidota</taxon>
        <taxon>Cytophagia</taxon>
        <taxon>Cytophagales</taxon>
        <taxon>Leadbetterellaceae</taxon>
        <taxon>Emticicia</taxon>
    </lineage>
</organism>
<dbReference type="PANTHER" id="PTHR30203:SF23">
    <property type="entry name" value="OUTER MEMBRANE EFFLUX PROTEIN"/>
    <property type="match status" value="1"/>
</dbReference>
<gene>
    <name evidence="2" type="ORF">ACFSR2_05515</name>
</gene>
<dbReference type="EMBL" id="JBHULC010000005">
    <property type="protein sequence ID" value="MFD2520329.1"/>
    <property type="molecule type" value="Genomic_DNA"/>
</dbReference>
<evidence type="ECO:0000256" key="1">
    <source>
        <dbReference type="ARBA" id="ARBA00007613"/>
    </source>
</evidence>
<comment type="caution">
    <text evidence="2">The sequence shown here is derived from an EMBL/GenBank/DDBJ whole genome shotgun (WGS) entry which is preliminary data.</text>
</comment>
<dbReference type="RefSeq" id="WP_340238932.1">
    <property type="nucleotide sequence ID" value="NZ_JBBEWC010000011.1"/>
</dbReference>
<dbReference type="SUPFAM" id="SSF56954">
    <property type="entry name" value="Outer membrane efflux proteins (OEP)"/>
    <property type="match status" value="1"/>
</dbReference>
<accession>A0ABW5J448</accession>
<keyword evidence="3" id="KW-1185">Reference proteome</keyword>
<dbReference type="InterPro" id="IPR003423">
    <property type="entry name" value="OMP_efflux"/>
</dbReference>
<comment type="similarity">
    <text evidence="1">Belongs to the outer membrane factor (OMF) (TC 1.B.17) family.</text>
</comment>
<evidence type="ECO:0000313" key="2">
    <source>
        <dbReference type="EMBL" id="MFD2520329.1"/>
    </source>
</evidence>